<dbReference type="InterPro" id="IPR002048">
    <property type="entry name" value="EF_hand_dom"/>
</dbReference>
<dbReference type="PROSITE" id="PS50222">
    <property type="entry name" value="EF_HAND_2"/>
    <property type="match status" value="1"/>
</dbReference>
<feature type="compositionally biased region" description="Low complexity" evidence="4">
    <location>
        <begin position="91"/>
        <end position="103"/>
    </location>
</feature>
<dbReference type="CDD" id="cd21504">
    <property type="entry name" value="PPP2R3A_B-like"/>
    <property type="match status" value="1"/>
</dbReference>
<evidence type="ECO:0000313" key="6">
    <source>
        <dbReference type="EMBL" id="RLN18099.1"/>
    </source>
</evidence>
<sequence length="582" mass="66473">MEVEPARRDAAALDPELLQLPELAPCALRENSIIADALYSQWLVLPETAKLIFLYVCGFVLELAEVKSLIEDAKAGTTLNVAGTSASTNAASSSSLPSMFPAGSAPPLSPRSTSGSPRVMRRGSGAGPSSLGSPLKLVSEPVREVIPQFYFKNGRPPPKDLKEQCLSRIDHLFFGGEGLQIQEFRSVTKDICKLPSFFSSVLFKKIDVACTGTVSRDAFVEYWINDNKITMDMASQIFEILRKPGYNYLTQDDFKPVLKELLATHPGLEFLQGTPEFQERYAETVIYRIFYSINRSGNGHLTLRELKRGNLIAALQQLDEEEDINKVLRYFSYEHFYVIYCKFWELDTDHDFLIDKENLIRYGNHSLTYRIVDRIFTQIPRKFTSMTEGKMGYEDFVYFILSEEDKSSEPSLEYWFKCIDLDGNGILTSNEMQFFYEEQLHRMECMAQEPVLFEDILCQMIDMIGPENESFFTLRDLKRCKLSGNIFNILFNLNKFMAFETRDPFLIRQERENPTLTEWDRFAHREYIRLSMEEDGEDASNGSGDVLLPEFGWAWMILVGKQKNCKVGGYPVDAIGGSQQIQ</sequence>
<evidence type="ECO:0000256" key="3">
    <source>
        <dbReference type="ARBA" id="ARBA00022837"/>
    </source>
</evidence>
<dbReference type="AlphaFoldDB" id="A0A3L6SC26"/>
<dbReference type="EMBL" id="PQIB02000005">
    <property type="protein sequence ID" value="RLN18099.1"/>
    <property type="molecule type" value="Genomic_DNA"/>
</dbReference>
<dbReference type="InterPro" id="IPR041534">
    <property type="entry name" value="EF-hand_13"/>
</dbReference>
<dbReference type="Gene3D" id="1.10.238.10">
    <property type="entry name" value="EF-hand"/>
    <property type="match status" value="1"/>
</dbReference>
<evidence type="ECO:0000313" key="7">
    <source>
        <dbReference type="Proteomes" id="UP000275267"/>
    </source>
</evidence>
<name>A0A3L6SC26_PANMI</name>
<dbReference type="PANTHER" id="PTHR14095">
    <property type="entry name" value="PHOSPHATASE 2A REGULATORY SUBUNIT-RELATED"/>
    <property type="match status" value="1"/>
</dbReference>
<organism evidence="6 7">
    <name type="scientific">Panicum miliaceum</name>
    <name type="common">Proso millet</name>
    <name type="synonym">Broomcorn millet</name>
    <dbReference type="NCBI Taxonomy" id="4540"/>
    <lineage>
        <taxon>Eukaryota</taxon>
        <taxon>Viridiplantae</taxon>
        <taxon>Streptophyta</taxon>
        <taxon>Embryophyta</taxon>
        <taxon>Tracheophyta</taxon>
        <taxon>Spermatophyta</taxon>
        <taxon>Magnoliopsida</taxon>
        <taxon>Liliopsida</taxon>
        <taxon>Poales</taxon>
        <taxon>Poaceae</taxon>
        <taxon>PACMAD clade</taxon>
        <taxon>Panicoideae</taxon>
        <taxon>Panicodae</taxon>
        <taxon>Paniceae</taxon>
        <taxon>Panicinae</taxon>
        <taxon>Panicum</taxon>
        <taxon>Panicum sect. Panicum</taxon>
    </lineage>
</organism>
<feature type="domain" description="EF-hand" evidence="5">
    <location>
        <begin position="407"/>
        <end position="442"/>
    </location>
</feature>
<dbReference type="FunFam" id="1.10.238.10:FF:000067">
    <property type="entry name" value="serine/threonine protein phosphatase 2A regulatory subunit B''beta-like"/>
    <property type="match status" value="1"/>
</dbReference>
<dbReference type="GO" id="GO:0005509">
    <property type="term" value="F:calcium ion binding"/>
    <property type="evidence" value="ECO:0007669"/>
    <property type="project" value="InterPro"/>
</dbReference>
<proteinExistence type="predicted"/>
<evidence type="ECO:0000256" key="2">
    <source>
        <dbReference type="ARBA" id="ARBA00022737"/>
    </source>
</evidence>
<accession>A0A3L6SC26</accession>
<dbReference type="FunFam" id="1.10.238.230:FF:000002">
    <property type="entry name" value="Serine/threonine protein phosphatase 2A regulatory subunit B''alpha"/>
    <property type="match status" value="1"/>
</dbReference>
<evidence type="ECO:0000256" key="1">
    <source>
        <dbReference type="ARBA" id="ARBA00022723"/>
    </source>
</evidence>
<dbReference type="Proteomes" id="UP000275267">
    <property type="component" value="Unassembled WGS sequence"/>
</dbReference>
<keyword evidence="2" id="KW-0677">Repeat</keyword>
<comment type="caution">
    <text evidence="6">The sequence shown here is derived from an EMBL/GenBank/DDBJ whole genome shotgun (WGS) entry which is preliminary data.</text>
</comment>
<dbReference type="SUPFAM" id="SSF47473">
    <property type="entry name" value="EF-hand"/>
    <property type="match status" value="2"/>
</dbReference>
<dbReference type="PROSITE" id="PS00018">
    <property type="entry name" value="EF_HAND_1"/>
    <property type="match status" value="1"/>
</dbReference>
<evidence type="ECO:0000259" key="5">
    <source>
        <dbReference type="PROSITE" id="PS50222"/>
    </source>
</evidence>
<dbReference type="GO" id="GO:0019888">
    <property type="term" value="F:protein phosphatase regulator activity"/>
    <property type="evidence" value="ECO:0007669"/>
    <property type="project" value="TreeGrafter"/>
</dbReference>
<reference evidence="7" key="1">
    <citation type="journal article" date="2019" name="Nat. Commun.">
        <title>The genome of broomcorn millet.</title>
        <authorList>
            <person name="Zou C."/>
            <person name="Miki D."/>
            <person name="Li D."/>
            <person name="Tang Q."/>
            <person name="Xiao L."/>
            <person name="Rajput S."/>
            <person name="Deng P."/>
            <person name="Jia W."/>
            <person name="Huang R."/>
            <person name="Zhang M."/>
            <person name="Sun Y."/>
            <person name="Hu J."/>
            <person name="Fu X."/>
            <person name="Schnable P.S."/>
            <person name="Li F."/>
            <person name="Zhang H."/>
            <person name="Feng B."/>
            <person name="Zhu X."/>
            <person name="Liu R."/>
            <person name="Schnable J.C."/>
            <person name="Zhu J.-K."/>
            <person name="Zhang H."/>
        </authorList>
    </citation>
    <scope>NUCLEOTIDE SEQUENCE [LARGE SCALE GENOMIC DNA]</scope>
</reference>
<dbReference type="Pfam" id="PF13499">
    <property type="entry name" value="EF-hand_7"/>
    <property type="match status" value="1"/>
</dbReference>
<dbReference type="OrthoDB" id="5586at2759"/>
<feature type="region of interest" description="Disordered" evidence="4">
    <location>
        <begin position="91"/>
        <end position="135"/>
    </location>
</feature>
<keyword evidence="7" id="KW-1185">Reference proteome</keyword>
<dbReference type="PANTHER" id="PTHR14095:SF0">
    <property type="entry name" value="MIP22305P"/>
    <property type="match status" value="1"/>
</dbReference>
<dbReference type="Pfam" id="PF17958">
    <property type="entry name" value="EF-hand_13"/>
    <property type="match status" value="1"/>
</dbReference>
<dbReference type="Gene3D" id="1.10.238.220">
    <property type="match status" value="1"/>
</dbReference>
<dbReference type="InterPro" id="IPR018247">
    <property type="entry name" value="EF_Hand_1_Ca_BS"/>
</dbReference>
<evidence type="ECO:0000256" key="4">
    <source>
        <dbReference type="SAM" id="MobiDB-lite"/>
    </source>
</evidence>
<dbReference type="GO" id="GO:0000159">
    <property type="term" value="C:protein phosphatase type 2A complex"/>
    <property type="evidence" value="ECO:0007669"/>
    <property type="project" value="TreeGrafter"/>
</dbReference>
<dbReference type="InterPro" id="IPR011992">
    <property type="entry name" value="EF-hand-dom_pair"/>
</dbReference>
<dbReference type="Gene3D" id="1.10.238.230">
    <property type="match status" value="1"/>
</dbReference>
<dbReference type="FunFam" id="1.10.238.220:FF:000003">
    <property type="entry name" value="Phosphoprotein phosphatase 2A regulatory subunit"/>
    <property type="match status" value="1"/>
</dbReference>
<keyword evidence="3" id="KW-0106">Calcium</keyword>
<protein>
    <submittedName>
        <fullName evidence="6">Serine/threonine protein phosphatase 2A regulatory subunit B</fullName>
    </submittedName>
</protein>
<gene>
    <name evidence="6" type="ORF">C2845_PM02G11770</name>
</gene>
<keyword evidence="1" id="KW-0479">Metal-binding</keyword>
<dbReference type="STRING" id="4540.A0A3L6SC26"/>